<dbReference type="Proteomes" id="UP001596406">
    <property type="component" value="Unassembled WGS sequence"/>
</dbReference>
<name>A0ABD5U9A4_9EURY</name>
<dbReference type="AlphaFoldDB" id="A0ABD5U9A4"/>
<dbReference type="InterPro" id="IPR055951">
    <property type="entry name" value="DUF7529"/>
</dbReference>
<dbReference type="Pfam" id="PF24373">
    <property type="entry name" value="DUF7529"/>
    <property type="match status" value="1"/>
</dbReference>
<evidence type="ECO:0000313" key="2">
    <source>
        <dbReference type="Proteomes" id="UP001596406"/>
    </source>
</evidence>
<keyword evidence="2" id="KW-1185">Reference proteome</keyword>
<proteinExistence type="predicted"/>
<sequence>MDDIGTPAGEGWERVIEDMHATGETYREDGYDVVELHPGDVTVVDDGSGFDLVVSGEEFAAVQSMVADASLTETEVFRAVEGGRVYVLVVVRDGASEAALCCPLYYAPDRATSLREYARESGRLFTYVRSLSADDAVAVAFDDPELFFPE</sequence>
<comment type="caution">
    <text evidence="1">The sequence shown here is derived from an EMBL/GenBank/DDBJ whole genome shotgun (WGS) entry which is preliminary data.</text>
</comment>
<protein>
    <recommendedName>
        <fullName evidence="3">Restriction endonuclease</fullName>
    </recommendedName>
</protein>
<evidence type="ECO:0008006" key="3">
    <source>
        <dbReference type="Google" id="ProtNLM"/>
    </source>
</evidence>
<organism evidence="1 2">
    <name type="scientific">Halomarina ordinaria</name>
    <dbReference type="NCBI Taxonomy" id="3033939"/>
    <lineage>
        <taxon>Archaea</taxon>
        <taxon>Methanobacteriati</taxon>
        <taxon>Methanobacteriota</taxon>
        <taxon>Stenosarchaea group</taxon>
        <taxon>Halobacteria</taxon>
        <taxon>Halobacteriales</taxon>
        <taxon>Natronomonadaceae</taxon>
        <taxon>Halomarina</taxon>
    </lineage>
</organism>
<evidence type="ECO:0000313" key="1">
    <source>
        <dbReference type="EMBL" id="MFC6836948.1"/>
    </source>
</evidence>
<gene>
    <name evidence="1" type="ORF">ACFQHK_10550</name>
</gene>
<reference evidence="1 2" key="1">
    <citation type="journal article" date="2019" name="Int. J. Syst. Evol. Microbiol.">
        <title>The Global Catalogue of Microorganisms (GCM) 10K type strain sequencing project: providing services to taxonomists for standard genome sequencing and annotation.</title>
        <authorList>
            <consortium name="The Broad Institute Genomics Platform"/>
            <consortium name="The Broad Institute Genome Sequencing Center for Infectious Disease"/>
            <person name="Wu L."/>
            <person name="Ma J."/>
        </authorList>
    </citation>
    <scope>NUCLEOTIDE SEQUENCE [LARGE SCALE GENOMIC DNA]</scope>
    <source>
        <strain evidence="1 2">PSRA2</strain>
    </source>
</reference>
<accession>A0ABD5U9A4</accession>
<dbReference type="EMBL" id="JBHSXM010000001">
    <property type="protein sequence ID" value="MFC6836948.1"/>
    <property type="molecule type" value="Genomic_DNA"/>
</dbReference>
<dbReference type="RefSeq" id="WP_304448621.1">
    <property type="nucleotide sequence ID" value="NZ_JARRAH010000001.1"/>
</dbReference>